<sequence>MRWRTDATQVMEHCIALGFQQPTSFFVPIVEALSKEPKYSRTSKKLREMLRKIQKESQRDRSTYQELA</sequence>
<dbReference type="AlphaFoldDB" id="C5KPC0"/>
<name>C5KPC0_PERM5</name>
<accession>C5KPC0</accession>
<evidence type="ECO:0000313" key="1">
    <source>
        <dbReference type="EMBL" id="EER13667.1"/>
    </source>
</evidence>
<proteinExistence type="predicted"/>
<reference evidence="1 2" key="1">
    <citation type="submission" date="2008-07" db="EMBL/GenBank/DDBJ databases">
        <authorList>
            <person name="El-Sayed N."/>
            <person name="Caler E."/>
            <person name="Inman J."/>
            <person name="Amedeo P."/>
            <person name="Hass B."/>
            <person name="Wortman J."/>
        </authorList>
    </citation>
    <scope>NUCLEOTIDE SEQUENCE [LARGE SCALE GENOMIC DNA]</scope>
    <source>
        <strain evidence="2">ATCC 50983 / TXsc</strain>
    </source>
</reference>
<organism evidence="2">
    <name type="scientific">Perkinsus marinus (strain ATCC 50983 / TXsc)</name>
    <dbReference type="NCBI Taxonomy" id="423536"/>
    <lineage>
        <taxon>Eukaryota</taxon>
        <taxon>Sar</taxon>
        <taxon>Alveolata</taxon>
        <taxon>Perkinsozoa</taxon>
        <taxon>Perkinsea</taxon>
        <taxon>Perkinsida</taxon>
        <taxon>Perkinsidae</taxon>
        <taxon>Perkinsus</taxon>
    </lineage>
</organism>
<gene>
    <name evidence="1" type="ORF">Pmar_PMAR023881</name>
</gene>
<dbReference type="GeneID" id="9042894"/>
<keyword evidence="2" id="KW-1185">Reference proteome</keyword>
<dbReference type="InParanoid" id="C5KPC0"/>
<protein>
    <submittedName>
        <fullName evidence="1">Uncharacterized protein</fullName>
    </submittedName>
</protein>
<dbReference type="EMBL" id="GG675017">
    <property type="protein sequence ID" value="EER13667.1"/>
    <property type="molecule type" value="Genomic_DNA"/>
</dbReference>
<evidence type="ECO:0000313" key="2">
    <source>
        <dbReference type="Proteomes" id="UP000007800"/>
    </source>
</evidence>
<dbReference type="Proteomes" id="UP000007800">
    <property type="component" value="Unassembled WGS sequence"/>
</dbReference>
<dbReference type="RefSeq" id="XP_002781872.1">
    <property type="nucleotide sequence ID" value="XM_002781826.1"/>
</dbReference>